<keyword evidence="2 5" id="KW-0812">Transmembrane</keyword>
<feature type="domain" description="TM2" evidence="6">
    <location>
        <begin position="3"/>
        <end position="53"/>
    </location>
</feature>
<dbReference type="Pfam" id="PF05154">
    <property type="entry name" value="TM2"/>
    <property type="match status" value="1"/>
</dbReference>
<accession>A0A1I4HSM3</accession>
<keyword evidence="3 5" id="KW-1133">Transmembrane helix</keyword>
<evidence type="ECO:0000256" key="3">
    <source>
        <dbReference type="ARBA" id="ARBA00022989"/>
    </source>
</evidence>
<dbReference type="InterPro" id="IPR007829">
    <property type="entry name" value="TM2"/>
</dbReference>
<keyword evidence="4 5" id="KW-0472">Membrane</keyword>
<sequence>MRERNLAIAYLLWFFFGQIGVHRFYTGRVGSGIAQLLLGIVGWSTTWLLIGWIPLVVLWIWLFIDIFLIPGMCRNPR</sequence>
<evidence type="ECO:0000259" key="6">
    <source>
        <dbReference type="Pfam" id="PF05154"/>
    </source>
</evidence>
<organism evidence="7 8">
    <name type="scientific">Gracilibacillus orientalis</name>
    <dbReference type="NCBI Taxonomy" id="334253"/>
    <lineage>
        <taxon>Bacteria</taxon>
        <taxon>Bacillati</taxon>
        <taxon>Bacillota</taxon>
        <taxon>Bacilli</taxon>
        <taxon>Bacillales</taxon>
        <taxon>Bacillaceae</taxon>
        <taxon>Gracilibacillus</taxon>
    </lineage>
</organism>
<dbReference type="OrthoDB" id="2004788at2"/>
<reference evidence="8" key="1">
    <citation type="submission" date="2016-10" db="EMBL/GenBank/DDBJ databases">
        <authorList>
            <person name="Varghese N."/>
            <person name="Submissions S."/>
        </authorList>
    </citation>
    <scope>NUCLEOTIDE SEQUENCE [LARGE SCALE GENOMIC DNA]</scope>
    <source>
        <strain evidence="8">CGMCC 1.4250</strain>
    </source>
</reference>
<dbReference type="RefSeq" id="WP_091480902.1">
    <property type="nucleotide sequence ID" value="NZ_FOTR01000001.1"/>
</dbReference>
<gene>
    <name evidence="7" type="ORF">SAMN04487943_101600</name>
</gene>
<proteinExistence type="predicted"/>
<evidence type="ECO:0000256" key="2">
    <source>
        <dbReference type="ARBA" id="ARBA00022692"/>
    </source>
</evidence>
<evidence type="ECO:0000313" key="7">
    <source>
        <dbReference type="EMBL" id="SFL44787.1"/>
    </source>
</evidence>
<dbReference type="Proteomes" id="UP000198565">
    <property type="component" value="Unassembled WGS sequence"/>
</dbReference>
<name>A0A1I4HSM3_9BACI</name>
<protein>
    <submittedName>
        <fullName evidence="7">TM2 domain-containing protein</fullName>
    </submittedName>
</protein>
<dbReference type="GO" id="GO:0016020">
    <property type="term" value="C:membrane"/>
    <property type="evidence" value="ECO:0007669"/>
    <property type="project" value="UniProtKB-SubCell"/>
</dbReference>
<dbReference type="EMBL" id="FOTR01000001">
    <property type="protein sequence ID" value="SFL44787.1"/>
    <property type="molecule type" value="Genomic_DNA"/>
</dbReference>
<feature type="transmembrane region" description="Helical" evidence="5">
    <location>
        <begin position="45"/>
        <end position="69"/>
    </location>
</feature>
<comment type="subcellular location">
    <subcellularLocation>
        <location evidence="1">Membrane</location>
        <topology evidence="1">Multi-pass membrane protein</topology>
    </subcellularLocation>
</comment>
<evidence type="ECO:0000313" key="8">
    <source>
        <dbReference type="Proteomes" id="UP000198565"/>
    </source>
</evidence>
<evidence type="ECO:0000256" key="5">
    <source>
        <dbReference type="SAM" id="Phobius"/>
    </source>
</evidence>
<feature type="transmembrane region" description="Helical" evidence="5">
    <location>
        <begin position="7"/>
        <end position="25"/>
    </location>
</feature>
<evidence type="ECO:0000256" key="4">
    <source>
        <dbReference type="ARBA" id="ARBA00023136"/>
    </source>
</evidence>
<keyword evidence="8" id="KW-1185">Reference proteome</keyword>
<dbReference type="AlphaFoldDB" id="A0A1I4HSM3"/>
<dbReference type="STRING" id="334253.SAMN04487943_101600"/>
<evidence type="ECO:0000256" key="1">
    <source>
        <dbReference type="ARBA" id="ARBA00004141"/>
    </source>
</evidence>